<organism evidence="1 2">
    <name type="scientific">Rubritalea halochordaticola</name>
    <dbReference type="NCBI Taxonomy" id="714537"/>
    <lineage>
        <taxon>Bacteria</taxon>
        <taxon>Pseudomonadati</taxon>
        <taxon>Verrucomicrobiota</taxon>
        <taxon>Verrucomicrobiia</taxon>
        <taxon>Verrucomicrobiales</taxon>
        <taxon>Rubritaleaceae</taxon>
        <taxon>Rubritalea</taxon>
    </lineage>
</organism>
<evidence type="ECO:0000313" key="2">
    <source>
        <dbReference type="Proteomes" id="UP001424741"/>
    </source>
</evidence>
<protein>
    <submittedName>
        <fullName evidence="1">Uncharacterized protein</fullName>
    </submittedName>
</protein>
<dbReference type="EMBL" id="BAABRL010000001">
    <property type="protein sequence ID" value="GAA5493905.1"/>
    <property type="molecule type" value="Genomic_DNA"/>
</dbReference>
<name>A0ABP9UU20_9BACT</name>
<sequence>MIPEDWGCGNDRLNLKNIGDETTFNKWSGNSISYPDETRWQHLG</sequence>
<evidence type="ECO:0000313" key="1">
    <source>
        <dbReference type="EMBL" id="GAA5493905.1"/>
    </source>
</evidence>
<dbReference type="Proteomes" id="UP001424741">
    <property type="component" value="Unassembled WGS sequence"/>
</dbReference>
<accession>A0ABP9UU20</accession>
<keyword evidence="2" id="KW-1185">Reference proteome</keyword>
<proteinExistence type="predicted"/>
<comment type="caution">
    <text evidence="1">The sequence shown here is derived from an EMBL/GenBank/DDBJ whole genome shotgun (WGS) entry which is preliminary data.</text>
</comment>
<reference evidence="1 2" key="1">
    <citation type="submission" date="2024-02" db="EMBL/GenBank/DDBJ databases">
        <title>Rubritalea halochordaticola NBRC 107102.</title>
        <authorList>
            <person name="Ichikawa N."/>
            <person name="Katano-Makiyama Y."/>
            <person name="Hidaka K."/>
        </authorList>
    </citation>
    <scope>NUCLEOTIDE SEQUENCE [LARGE SCALE GENOMIC DNA]</scope>
    <source>
        <strain evidence="1 2">NBRC 107102</strain>
    </source>
</reference>
<gene>
    <name evidence="1" type="ORF">Rhal01_00057</name>
</gene>